<evidence type="ECO:0000313" key="2">
    <source>
        <dbReference type="Proteomes" id="UP001642464"/>
    </source>
</evidence>
<dbReference type="EMBL" id="CAXAMM010001004">
    <property type="protein sequence ID" value="CAK8989965.1"/>
    <property type="molecule type" value="Genomic_DNA"/>
</dbReference>
<organism evidence="1 2">
    <name type="scientific">Durusdinium trenchii</name>
    <dbReference type="NCBI Taxonomy" id="1381693"/>
    <lineage>
        <taxon>Eukaryota</taxon>
        <taxon>Sar</taxon>
        <taxon>Alveolata</taxon>
        <taxon>Dinophyceae</taxon>
        <taxon>Suessiales</taxon>
        <taxon>Symbiodiniaceae</taxon>
        <taxon>Durusdinium</taxon>
    </lineage>
</organism>
<comment type="caution">
    <text evidence="1">The sequence shown here is derived from an EMBL/GenBank/DDBJ whole genome shotgun (WGS) entry which is preliminary data.</text>
</comment>
<proteinExistence type="predicted"/>
<name>A0ABP0HID0_9DINO</name>
<dbReference type="Proteomes" id="UP001642464">
    <property type="component" value="Unassembled WGS sequence"/>
</dbReference>
<sequence length="194" mass="21740">FGSSLCKEGVSSASCRFSVWCLVASAARALSYLGLCGKMQDPSESEPPQKRRRVSQELARLLEARGPTPPDFGGRLASMLWDVEVQYFSKVEYIHLCFGIGNVPTKMRTRRVVTPELYSLLRCSRTVRQGLIAAVETRRLTMEPEESTDERSRVDELCSALRYKYPASWAQAWGQGRLPKETEPAPVVFLSCPC</sequence>
<reference evidence="1 2" key="1">
    <citation type="submission" date="2024-02" db="EMBL/GenBank/DDBJ databases">
        <authorList>
            <person name="Chen Y."/>
            <person name="Shah S."/>
            <person name="Dougan E. K."/>
            <person name="Thang M."/>
            <person name="Chan C."/>
        </authorList>
    </citation>
    <scope>NUCLEOTIDE SEQUENCE [LARGE SCALE GENOMIC DNA]</scope>
</reference>
<gene>
    <name evidence="1" type="ORF">SCF082_LOCUS2061</name>
</gene>
<keyword evidence="2" id="KW-1185">Reference proteome</keyword>
<accession>A0ABP0HID0</accession>
<feature type="non-terminal residue" evidence="1">
    <location>
        <position position="1"/>
    </location>
</feature>
<evidence type="ECO:0000313" key="1">
    <source>
        <dbReference type="EMBL" id="CAK8989965.1"/>
    </source>
</evidence>
<protein>
    <submittedName>
        <fullName evidence="1">Uncharacterized protein</fullName>
    </submittedName>
</protein>